<dbReference type="InterPro" id="IPR011990">
    <property type="entry name" value="TPR-like_helical_dom_sf"/>
</dbReference>
<keyword evidence="1" id="KW-0802">TPR repeat</keyword>
<accession>A0A5D3FQ31</accession>
<sequence>MKIKTLVAILFLSAGATTVVAQNDAANCNSNSSISHEAVRAGSFKDAYLPWKAVLENCPTLRFYTFTDGYKILKGLLGQISDKNSPEYKKYFDELMNTHDLRMKYTPDFLEKGVKVSSVDEALGIKAVDYIALAPSIDVNLAYKWLSESVNAVKGESAGATLFYFLQMSLDKLKTDSNHKEQFIQDYLAASEYVDVALASAEKENVKKSLQGIKDNLVALFINSGTADCESLQAIYAPKVETNQNDLAYLKKVIDIMKMMKCTDSEAYLQASYYVYKMDPTPDAATGCAYQAFKKGDIDAAVKFFDEAINLESDNQNKAEKAYAAAAVLASAKKLSQARTYCQKAISYNGNYGAPYILIANLYATSPNWSDEPALNKCTYFAVIDKLQQAKAVDPSVAEEANKLIARYAAHTPQAKDLFMLGYKQGDRITIGGWIGETTTIR</sequence>
<keyword evidence="2" id="KW-0732">Signal</keyword>
<reference evidence="3 4" key="1">
    <citation type="submission" date="2019-07" db="EMBL/GenBank/DDBJ databases">
        <title>Draft Genome Sequences of Bacteroides pyogenes Strains Isolated from the Uterus Holstein Dairy Cows with Metritis.</title>
        <authorList>
            <person name="Cunha F."/>
            <person name="Galvao K.N."/>
            <person name="Jeon S.J."/>
            <person name="Jeong K.C."/>
        </authorList>
    </citation>
    <scope>NUCLEOTIDE SEQUENCE [LARGE SCALE GENOMIC DNA]</scope>
    <source>
        <strain evidence="3 4">KG-31</strain>
    </source>
</reference>
<feature type="repeat" description="TPR" evidence="1">
    <location>
        <begin position="282"/>
        <end position="315"/>
    </location>
</feature>
<evidence type="ECO:0000256" key="1">
    <source>
        <dbReference type="PROSITE-ProRule" id="PRU00339"/>
    </source>
</evidence>
<dbReference type="InterPro" id="IPR019734">
    <property type="entry name" value="TPR_rpt"/>
</dbReference>
<dbReference type="AlphaFoldDB" id="A0A5D3FQ31"/>
<dbReference type="SUPFAM" id="SSF48452">
    <property type="entry name" value="TPR-like"/>
    <property type="match status" value="1"/>
</dbReference>
<evidence type="ECO:0000313" key="4">
    <source>
        <dbReference type="Proteomes" id="UP000324383"/>
    </source>
</evidence>
<dbReference type="RefSeq" id="WP_027325910.1">
    <property type="nucleotide sequence ID" value="NZ_CAMBON010000057.1"/>
</dbReference>
<dbReference type="PROSITE" id="PS50005">
    <property type="entry name" value="TPR"/>
    <property type="match status" value="1"/>
</dbReference>
<feature type="chain" id="PRO_5030116498" description="Tetratricopeptide repeat protein" evidence="2">
    <location>
        <begin position="22"/>
        <end position="442"/>
    </location>
</feature>
<comment type="caution">
    <text evidence="3">The sequence shown here is derived from an EMBL/GenBank/DDBJ whole genome shotgun (WGS) entry which is preliminary data.</text>
</comment>
<gene>
    <name evidence="3" type="ORF">FNJ60_03305</name>
</gene>
<dbReference type="EMBL" id="VKLW01000005">
    <property type="protein sequence ID" value="TYK34802.1"/>
    <property type="molecule type" value="Genomic_DNA"/>
</dbReference>
<dbReference type="Gene3D" id="1.25.40.10">
    <property type="entry name" value="Tetratricopeptide repeat domain"/>
    <property type="match status" value="1"/>
</dbReference>
<feature type="signal peptide" evidence="2">
    <location>
        <begin position="1"/>
        <end position="21"/>
    </location>
</feature>
<protein>
    <recommendedName>
        <fullName evidence="5">Tetratricopeptide repeat protein</fullName>
    </recommendedName>
</protein>
<organism evidence="3 4">
    <name type="scientific">Bacteroides pyogenes</name>
    <dbReference type="NCBI Taxonomy" id="310300"/>
    <lineage>
        <taxon>Bacteria</taxon>
        <taxon>Pseudomonadati</taxon>
        <taxon>Bacteroidota</taxon>
        <taxon>Bacteroidia</taxon>
        <taxon>Bacteroidales</taxon>
        <taxon>Bacteroidaceae</taxon>
        <taxon>Bacteroides</taxon>
    </lineage>
</organism>
<evidence type="ECO:0000313" key="3">
    <source>
        <dbReference type="EMBL" id="TYK34802.1"/>
    </source>
</evidence>
<evidence type="ECO:0000256" key="2">
    <source>
        <dbReference type="SAM" id="SignalP"/>
    </source>
</evidence>
<keyword evidence="4" id="KW-1185">Reference proteome</keyword>
<dbReference type="SMART" id="SM00028">
    <property type="entry name" value="TPR"/>
    <property type="match status" value="2"/>
</dbReference>
<name>A0A5D3FQ31_9BACE</name>
<evidence type="ECO:0008006" key="5">
    <source>
        <dbReference type="Google" id="ProtNLM"/>
    </source>
</evidence>
<dbReference type="Proteomes" id="UP000324383">
    <property type="component" value="Unassembled WGS sequence"/>
</dbReference>
<proteinExistence type="predicted"/>